<evidence type="ECO:0000256" key="1">
    <source>
        <dbReference type="ARBA" id="ARBA00022801"/>
    </source>
</evidence>
<comment type="caution">
    <text evidence="3">The sequence shown here is derived from an EMBL/GenBank/DDBJ whole genome shotgun (WGS) entry which is preliminary data.</text>
</comment>
<accession>A0A916U7I2</accession>
<reference evidence="3" key="1">
    <citation type="journal article" date="2014" name="Int. J. Syst. Evol. Microbiol.">
        <title>Complete genome sequence of Corynebacterium casei LMG S-19264T (=DSM 44701T), isolated from a smear-ripened cheese.</title>
        <authorList>
            <consortium name="US DOE Joint Genome Institute (JGI-PGF)"/>
            <person name="Walter F."/>
            <person name="Albersmeier A."/>
            <person name="Kalinowski J."/>
            <person name="Ruckert C."/>
        </authorList>
    </citation>
    <scope>NUCLEOTIDE SEQUENCE</scope>
    <source>
        <strain evidence="3">CGMCC 1.15478</strain>
    </source>
</reference>
<dbReference type="InterPro" id="IPR015797">
    <property type="entry name" value="NUDIX_hydrolase-like_dom_sf"/>
</dbReference>
<dbReference type="Pfam" id="PF00293">
    <property type="entry name" value="NUDIX"/>
    <property type="match status" value="1"/>
</dbReference>
<gene>
    <name evidence="3" type="ORF">GCM10011410_12340</name>
</gene>
<dbReference type="Proteomes" id="UP000641514">
    <property type="component" value="Unassembled WGS sequence"/>
</dbReference>
<evidence type="ECO:0000259" key="2">
    <source>
        <dbReference type="PROSITE" id="PS51462"/>
    </source>
</evidence>
<dbReference type="PANTHER" id="PTHR11839">
    <property type="entry name" value="UDP/ADP-SUGAR PYROPHOSPHATASE"/>
    <property type="match status" value="1"/>
</dbReference>
<name>A0A916U7I2_9ACTN</name>
<proteinExistence type="predicted"/>
<dbReference type="GO" id="GO:0019693">
    <property type="term" value="P:ribose phosphate metabolic process"/>
    <property type="evidence" value="ECO:0007669"/>
    <property type="project" value="TreeGrafter"/>
</dbReference>
<dbReference type="RefSeq" id="WP_188671593.1">
    <property type="nucleotide sequence ID" value="NZ_BMJH01000001.1"/>
</dbReference>
<dbReference type="AlphaFoldDB" id="A0A916U7I2"/>
<dbReference type="Gene3D" id="3.90.79.10">
    <property type="entry name" value="Nucleoside Triphosphate Pyrophosphohydrolase"/>
    <property type="match status" value="1"/>
</dbReference>
<dbReference type="GO" id="GO:0016787">
    <property type="term" value="F:hydrolase activity"/>
    <property type="evidence" value="ECO:0007669"/>
    <property type="project" value="UniProtKB-KW"/>
</dbReference>
<reference evidence="3" key="2">
    <citation type="submission" date="2020-09" db="EMBL/GenBank/DDBJ databases">
        <authorList>
            <person name="Sun Q."/>
            <person name="Zhou Y."/>
        </authorList>
    </citation>
    <scope>NUCLEOTIDE SEQUENCE</scope>
    <source>
        <strain evidence="3">CGMCC 1.15478</strain>
    </source>
</reference>
<dbReference type="GO" id="GO:0005829">
    <property type="term" value="C:cytosol"/>
    <property type="evidence" value="ECO:0007669"/>
    <property type="project" value="TreeGrafter"/>
</dbReference>
<keyword evidence="4" id="KW-1185">Reference proteome</keyword>
<protein>
    <submittedName>
        <fullName evidence="3">ADP-ribose pyrophosphatase</fullName>
    </submittedName>
</protein>
<dbReference type="GO" id="GO:0006753">
    <property type="term" value="P:nucleoside phosphate metabolic process"/>
    <property type="evidence" value="ECO:0007669"/>
    <property type="project" value="TreeGrafter"/>
</dbReference>
<sequence length="212" mass="23271">MTDGDRHEFRTTASRIEYEGAILALRVDDVVMPGDATAVREVVEHFGAVAIVAIDEHDQIVMVDQYRHPVGDRLWELPAGLLDEPGESPVAAAQRELMEETGLSARTWAVLVDAAVSPGMTDEAIRVFVAQDLQDIDRPDPEHEEADMHIHRIPLADAVRKVLNGDIVNATAIAGILALDVARRNDVALRSVDAPWSTRPTKLAQRRHPSGE</sequence>
<dbReference type="EMBL" id="BMJH01000001">
    <property type="protein sequence ID" value="GGC61425.1"/>
    <property type="molecule type" value="Genomic_DNA"/>
</dbReference>
<keyword evidence="1" id="KW-0378">Hydrolase</keyword>
<evidence type="ECO:0000313" key="4">
    <source>
        <dbReference type="Proteomes" id="UP000641514"/>
    </source>
</evidence>
<dbReference type="InterPro" id="IPR000086">
    <property type="entry name" value="NUDIX_hydrolase_dom"/>
</dbReference>
<dbReference type="CDD" id="cd24158">
    <property type="entry name" value="NUDIX_ADPRase_Rv1700"/>
    <property type="match status" value="1"/>
</dbReference>
<dbReference type="PANTHER" id="PTHR11839:SF31">
    <property type="entry name" value="ADP-RIBOSE PYROPHOSPHATASE"/>
    <property type="match status" value="1"/>
</dbReference>
<dbReference type="SUPFAM" id="SSF55811">
    <property type="entry name" value="Nudix"/>
    <property type="match status" value="1"/>
</dbReference>
<dbReference type="PROSITE" id="PS51462">
    <property type="entry name" value="NUDIX"/>
    <property type="match status" value="1"/>
</dbReference>
<evidence type="ECO:0000313" key="3">
    <source>
        <dbReference type="EMBL" id="GGC61425.1"/>
    </source>
</evidence>
<feature type="domain" description="Nudix hydrolase" evidence="2">
    <location>
        <begin position="44"/>
        <end position="175"/>
    </location>
</feature>
<organism evidence="3 4">
    <name type="scientific">Hoyosella rhizosphaerae</name>
    <dbReference type="NCBI Taxonomy" id="1755582"/>
    <lineage>
        <taxon>Bacteria</taxon>
        <taxon>Bacillati</taxon>
        <taxon>Actinomycetota</taxon>
        <taxon>Actinomycetes</taxon>
        <taxon>Mycobacteriales</taxon>
        <taxon>Hoyosellaceae</taxon>
        <taxon>Hoyosella</taxon>
    </lineage>
</organism>